<dbReference type="Proteomes" id="UP001163321">
    <property type="component" value="Chromosome 1"/>
</dbReference>
<dbReference type="EMBL" id="CM047580">
    <property type="protein sequence ID" value="KAI9922114.1"/>
    <property type="molecule type" value="Genomic_DNA"/>
</dbReference>
<evidence type="ECO:0000313" key="2">
    <source>
        <dbReference type="Proteomes" id="UP001163321"/>
    </source>
</evidence>
<accession>A0ACC0WVN6</accession>
<reference evidence="1 2" key="1">
    <citation type="journal article" date="2022" name="bioRxiv">
        <title>The genome of the oomycete Peronosclerospora sorghi, a cosmopolitan pathogen of maize and sorghum, is inflated with dispersed pseudogenes.</title>
        <authorList>
            <person name="Fletcher K."/>
            <person name="Martin F."/>
            <person name="Isakeit T."/>
            <person name="Cavanaugh K."/>
            <person name="Magill C."/>
            <person name="Michelmore R."/>
        </authorList>
    </citation>
    <scope>NUCLEOTIDE SEQUENCE [LARGE SCALE GENOMIC DNA]</scope>
    <source>
        <strain evidence="1">P6</strain>
    </source>
</reference>
<name>A0ACC0WVN6_9STRA</name>
<proteinExistence type="predicted"/>
<gene>
    <name evidence="1" type="ORF">PsorP6_001928</name>
</gene>
<evidence type="ECO:0000313" key="1">
    <source>
        <dbReference type="EMBL" id="KAI9922114.1"/>
    </source>
</evidence>
<sequence length="1071" mass="113922">MAASSGLRSASPGPSACSERNSDTNYNADDVIDDGFGSFAAAEPLSDPFGDVYGIEADFGAFQGGSESQEASPDVSLTTQSSSFMSFSPLVSNGGPPTLVPSLSGEIDPFADVAGGFRDTTSYKKNEEKPIQLMDNVERKLTIEKQAGALNSTTRGILDMALSTKSQETAINSSTLSTTSVKNATTERASPSSNFVVLPPLNTSDATTDLLSFSPLQATVSTDPFFELENDIQENSAAACASNSDDVFPTTATPPPSLSSSTSASLRRSFAALHDDAKPPGFSTSLYSQLEAKAALLDPFAARMTPSLVLSHSSVDSIEAMEDVADLNGVRTLMGTCSRASPEAESSLSATPSVQRSFVTTDPAGSFASAAEEVDSVDPFAAAGLAAPDEVPLAEALATWTTAADTTVEENENDNVEEKNMEDTQKRTSANAPDETKPEHLMDTLTIVTERSDSEETDGEFTTKHQTTEVCSSNLTTESDVKDWVNEPCSRTNDRDNVADDFQSGALDVAVSDDKVTVTTENESRSLVTGADGRNNVSALESAAASTNPTSVTSDQSPSGMFSSSSPEQQAICAEDDEFGDFVESAPMSASAATADGDTFGDFAWNVEPSEEDDFGNFGDFEQSSINDFDDFQQSSGANDTGFGDFSVASAPSAPALSLTKSEWAAFFEKAFPTKELPAPLPHKSKSPQKIEMKASESTLPSSMDVLHDMFRSAWKEFISMLPVQQSSSSGSCHNVLESNSSDESVPLNTSTKRASKYLRYVLSEKIQEASKQNGIFTHGSEQHQMYVRLAASGDAERMYAALKELQDALFHHSVHEAMMRIAKQAALSAKAKIAEQAAQQQGNSRGGSLFSTTRHLLSRGNTGSSYGPGTSGSDIKAELGGADTPTGASIPKSARHMPTNQHEASTTGQRGTHTEERGSEGSDHTVHSSGSDSEVVSTVDSRARSHAHLSSNGGLMKKFQDRFSFASSKQRPRFVGLRKKGQAVGEVRQMELNLDAISGGLDEVKWKCALFLYDVEEVTHVAPAQIKLVAYPSKQPLTGKTDRSAITKLIKPGTIWTVDIQAEAVKRNKK</sequence>
<protein>
    <submittedName>
        <fullName evidence="1">Uncharacterized protein</fullName>
    </submittedName>
</protein>
<keyword evidence="2" id="KW-1185">Reference proteome</keyword>
<comment type="caution">
    <text evidence="1">The sequence shown here is derived from an EMBL/GenBank/DDBJ whole genome shotgun (WGS) entry which is preliminary data.</text>
</comment>
<organism evidence="1 2">
    <name type="scientific">Peronosclerospora sorghi</name>
    <dbReference type="NCBI Taxonomy" id="230839"/>
    <lineage>
        <taxon>Eukaryota</taxon>
        <taxon>Sar</taxon>
        <taxon>Stramenopiles</taxon>
        <taxon>Oomycota</taxon>
        <taxon>Peronosporomycetes</taxon>
        <taxon>Peronosporales</taxon>
        <taxon>Peronosporaceae</taxon>
        <taxon>Peronosclerospora</taxon>
    </lineage>
</organism>